<sequence>MSKLIYSIILVVIGALVGIYLPWYAMGVAFGLVAFVLNMPLKSSFLTGFLAGFVLWVLSALWLDLQHPSTLPSRMAQVFPLKGNVFALFVLTGVLGGLFSGIWTWAGARLRQK</sequence>
<keyword evidence="1" id="KW-1133">Transmembrane helix</keyword>
<dbReference type="RefSeq" id="WP_130895977.1">
    <property type="nucleotide sequence ID" value="NZ_CP049835.1"/>
</dbReference>
<proteinExistence type="predicted"/>
<comment type="caution">
    <text evidence="2">The sequence shown here is derived from an EMBL/GenBank/DDBJ whole genome shotgun (WGS) entry which is preliminary data.</text>
</comment>
<name>A0A4Q9B9I5_9BACT</name>
<keyword evidence="1" id="KW-0812">Transmembrane</keyword>
<dbReference type="Proteomes" id="UP000293583">
    <property type="component" value="Unassembled WGS sequence"/>
</dbReference>
<organism evidence="2 3">
    <name type="scientific">Aquirufa antheringensis</name>
    <dbReference type="NCBI Taxonomy" id="2516559"/>
    <lineage>
        <taxon>Bacteria</taxon>
        <taxon>Pseudomonadati</taxon>
        <taxon>Bacteroidota</taxon>
        <taxon>Cytophagia</taxon>
        <taxon>Cytophagales</taxon>
        <taxon>Flectobacillaceae</taxon>
        <taxon>Aquirufa</taxon>
    </lineage>
</organism>
<keyword evidence="1" id="KW-0472">Membrane</keyword>
<accession>A0A4Q9B9I5</accession>
<protein>
    <submittedName>
        <fullName evidence="2">Uncharacterized protein</fullName>
    </submittedName>
</protein>
<feature type="transmembrane region" description="Helical" evidence="1">
    <location>
        <begin position="85"/>
        <end position="106"/>
    </location>
</feature>
<feature type="transmembrane region" description="Helical" evidence="1">
    <location>
        <begin position="44"/>
        <end position="65"/>
    </location>
</feature>
<dbReference type="OrthoDB" id="965650at2"/>
<feature type="transmembrane region" description="Helical" evidence="1">
    <location>
        <begin position="6"/>
        <end position="37"/>
    </location>
</feature>
<keyword evidence="3" id="KW-1185">Reference proteome</keyword>
<evidence type="ECO:0000313" key="2">
    <source>
        <dbReference type="EMBL" id="TBH72132.1"/>
    </source>
</evidence>
<reference evidence="2 3" key="1">
    <citation type="submission" date="2019-02" db="EMBL/GenBank/DDBJ databases">
        <title>Genome of a new Bacteroidetes strain.</title>
        <authorList>
            <person name="Pitt A."/>
        </authorList>
    </citation>
    <scope>NUCLEOTIDE SEQUENCE [LARGE SCALE GENOMIC DNA]</scope>
    <source>
        <strain evidence="2 3">103A-SOEBACH</strain>
    </source>
</reference>
<gene>
    <name evidence="2" type="ORF">EWU20_09945</name>
</gene>
<dbReference type="AlphaFoldDB" id="A0A4Q9B9I5"/>
<dbReference type="EMBL" id="SEWY01000004">
    <property type="protein sequence ID" value="TBH72132.1"/>
    <property type="molecule type" value="Genomic_DNA"/>
</dbReference>
<evidence type="ECO:0000313" key="3">
    <source>
        <dbReference type="Proteomes" id="UP000293583"/>
    </source>
</evidence>
<evidence type="ECO:0000256" key="1">
    <source>
        <dbReference type="SAM" id="Phobius"/>
    </source>
</evidence>